<dbReference type="PANTHER" id="PTHR23320:SF165">
    <property type="entry name" value="MARVEL DOMAIN-CONTAINING PROTEIN"/>
    <property type="match status" value="1"/>
</dbReference>
<feature type="transmembrane region" description="Helical" evidence="6">
    <location>
        <begin position="12"/>
        <end position="32"/>
    </location>
</feature>
<evidence type="ECO:0000256" key="2">
    <source>
        <dbReference type="ARBA" id="ARBA00009565"/>
    </source>
</evidence>
<accession>A0AAU9XX22</accession>
<dbReference type="Pfam" id="PF04103">
    <property type="entry name" value="CD20"/>
    <property type="match status" value="1"/>
</dbReference>
<keyword evidence="4 6" id="KW-1133">Transmembrane helix</keyword>
<dbReference type="Proteomes" id="UP001159428">
    <property type="component" value="Unassembled WGS sequence"/>
</dbReference>
<keyword evidence="5 6" id="KW-0472">Membrane</keyword>
<evidence type="ECO:0000313" key="8">
    <source>
        <dbReference type="Proteomes" id="UP001159428"/>
    </source>
</evidence>
<comment type="caution">
    <text evidence="7">The sequence shown here is derived from an EMBL/GenBank/DDBJ whole genome shotgun (WGS) entry which is preliminary data.</text>
</comment>
<protein>
    <submittedName>
        <fullName evidence="7">Uncharacterized protein</fullName>
    </submittedName>
</protein>
<dbReference type="EMBL" id="CALNXJ010000067">
    <property type="protein sequence ID" value="CAH3158366.1"/>
    <property type="molecule type" value="Genomic_DNA"/>
</dbReference>
<dbReference type="PANTHER" id="PTHR23320">
    <property type="entry name" value="MEMBRANE-SPANNING 4-DOMAINS SUBFAMILY A MS4A -RELATED"/>
    <property type="match status" value="1"/>
</dbReference>
<feature type="transmembrane region" description="Helical" evidence="6">
    <location>
        <begin position="149"/>
        <end position="173"/>
    </location>
</feature>
<organism evidence="7 8">
    <name type="scientific">Pocillopora meandrina</name>
    <dbReference type="NCBI Taxonomy" id="46732"/>
    <lineage>
        <taxon>Eukaryota</taxon>
        <taxon>Metazoa</taxon>
        <taxon>Cnidaria</taxon>
        <taxon>Anthozoa</taxon>
        <taxon>Hexacorallia</taxon>
        <taxon>Scleractinia</taxon>
        <taxon>Astrocoeniina</taxon>
        <taxon>Pocilloporidae</taxon>
        <taxon>Pocillopora</taxon>
    </lineage>
</organism>
<dbReference type="InterPro" id="IPR030417">
    <property type="entry name" value="MS4A"/>
</dbReference>
<dbReference type="InterPro" id="IPR007237">
    <property type="entry name" value="CD20-like"/>
</dbReference>
<gene>
    <name evidence="7" type="ORF">PMEA_00030435</name>
</gene>
<feature type="transmembrane region" description="Helical" evidence="6">
    <location>
        <begin position="71"/>
        <end position="101"/>
    </location>
</feature>
<comment type="similarity">
    <text evidence="2">Belongs to the MS4A family.</text>
</comment>
<feature type="transmembrane region" description="Helical" evidence="6">
    <location>
        <begin position="38"/>
        <end position="59"/>
    </location>
</feature>
<evidence type="ECO:0000256" key="1">
    <source>
        <dbReference type="ARBA" id="ARBA00004141"/>
    </source>
</evidence>
<sequence>MVYRKTALRRLAIAQMVFGASLFVFGFISFSIARHWPLYVRCGLLGVGVWVFGTGILGYQGVRDYFNPNRCLIGCFMGFSITFCVCSGAMIIYSCITLASYSEMKNLCNRYETYSRGGYNYYSAEYDDCYLRHGFDRDTAEKVAGLGSFLLILSLVELFLALASSIYCCRAVCCNSAAVENTVSNYQLIMFKAILKSFVANIFFIHILHQIFLHTYRSFHKN</sequence>
<dbReference type="GO" id="GO:0016020">
    <property type="term" value="C:membrane"/>
    <property type="evidence" value="ECO:0007669"/>
    <property type="project" value="UniProtKB-SubCell"/>
</dbReference>
<evidence type="ECO:0000256" key="3">
    <source>
        <dbReference type="ARBA" id="ARBA00022692"/>
    </source>
</evidence>
<evidence type="ECO:0000313" key="7">
    <source>
        <dbReference type="EMBL" id="CAH3158366.1"/>
    </source>
</evidence>
<name>A0AAU9XX22_9CNID</name>
<keyword evidence="8" id="KW-1185">Reference proteome</keyword>
<dbReference type="AlphaFoldDB" id="A0AAU9XX22"/>
<evidence type="ECO:0000256" key="5">
    <source>
        <dbReference type="ARBA" id="ARBA00023136"/>
    </source>
</evidence>
<comment type="subcellular location">
    <subcellularLocation>
        <location evidence="1">Membrane</location>
        <topology evidence="1">Multi-pass membrane protein</topology>
    </subcellularLocation>
</comment>
<keyword evidence="3 6" id="KW-0812">Transmembrane</keyword>
<feature type="transmembrane region" description="Helical" evidence="6">
    <location>
        <begin position="193"/>
        <end position="212"/>
    </location>
</feature>
<evidence type="ECO:0000256" key="4">
    <source>
        <dbReference type="ARBA" id="ARBA00022989"/>
    </source>
</evidence>
<reference evidence="7 8" key="1">
    <citation type="submission" date="2022-05" db="EMBL/GenBank/DDBJ databases">
        <authorList>
            <consortium name="Genoscope - CEA"/>
            <person name="William W."/>
        </authorList>
    </citation>
    <scope>NUCLEOTIDE SEQUENCE [LARGE SCALE GENOMIC DNA]</scope>
</reference>
<proteinExistence type="inferred from homology"/>
<evidence type="ECO:0000256" key="6">
    <source>
        <dbReference type="SAM" id="Phobius"/>
    </source>
</evidence>